<name>A0A9J6B153_SOLCO</name>
<comment type="caution">
    <text evidence="1">The sequence shown here is derived from an EMBL/GenBank/DDBJ whole genome shotgun (WGS) entry which is preliminary data.</text>
</comment>
<gene>
    <name evidence="1" type="ORF">H5410_002142</name>
</gene>
<protein>
    <submittedName>
        <fullName evidence="1">Uncharacterized protein</fullName>
    </submittedName>
</protein>
<dbReference type="EMBL" id="JACXVP010000001">
    <property type="protein sequence ID" value="KAG5630425.1"/>
    <property type="molecule type" value="Genomic_DNA"/>
</dbReference>
<reference evidence="1 2" key="1">
    <citation type="submission" date="2020-09" db="EMBL/GenBank/DDBJ databases">
        <title>De no assembly of potato wild relative species, Solanum commersonii.</title>
        <authorList>
            <person name="Cho K."/>
        </authorList>
    </citation>
    <scope>NUCLEOTIDE SEQUENCE [LARGE SCALE GENOMIC DNA]</scope>
    <source>
        <strain evidence="1">LZ3.2</strain>
        <tissue evidence="1">Leaf</tissue>
    </source>
</reference>
<organism evidence="1 2">
    <name type="scientific">Solanum commersonii</name>
    <name type="common">Commerson's wild potato</name>
    <name type="synonym">Commerson's nightshade</name>
    <dbReference type="NCBI Taxonomy" id="4109"/>
    <lineage>
        <taxon>Eukaryota</taxon>
        <taxon>Viridiplantae</taxon>
        <taxon>Streptophyta</taxon>
        <taxon>Embryophyta</taxon>
        <taxon>Tracheophyta</taxon>
        <taxon>Spermatophyta</taxon>
        <taxon>Magnoliopsida</taxon>
        <taxon>eudicotyledons</taxon>
        <taxon>Gunneridae</taxon>
        <taxon>Pentapetalae</taxon>
        <taxon>asterids</taxon>
        <taxon>lamiids</taxon>
        <taxon>Solanales</taxon>
        <taxon>Solanaceae</taxon>
        <taxon>Solanoideae</taxon>
        <taxon>Solaneae</taxon>
        <taxon>Solanum</taxon>
    </lineage>
</organism>
<dbReference type="AlphaFoldDB" id="A0A9J6B153"/>
<keyword evidence="2" id="KW-1185">Reference proteome</keyword>
<proteinExistence type="predicted"/>
<dbReference type="Proteomes" id="UP000824120">
    <property type="component" value="Chromosome 1"/>
</dbReference>
<evidence type="ECO:0000313" key="2">
    <source>
        <dbReference type="Proteomes" id="UP000824120"/>
    </source>
</evidence>
<sequence length="90" mass="9862">MQGTSSSNKKEHSLKFNNTYRAFRFGHVVLLWPKSLHTEHLFFLVGNDSPTPCCLLYLLLPSLLGSTYGRGISLSMISKGTIQESSGGTG</sequence>
<evidence type="ECO:0000313" key="1">
    <source>
        <dbReference type="EMBL" id="KAG5630425.1"/>
    </source>
</evidence>
<accession>A0A9J6B153</accession>